<dbReference type="GO" id="GO:0006203">
    <property type="term" value="P:dGTP catabolic process"/>
    <property type="evidence" value="ECO:0007669"/>
    <property type="project" value="TreeGrafter"/>
</dbReference>
<dbReference type="GO" id="GO:0047693">
    <property type="term" value="F:ATP diphosphatase activity"/>
    <property type="evidence" value="ECO:0007669"/>
    <property type="project" value="UniProtKB-EC"/>
</dbReference>
<dbReference type="InterPro" id="IPR004518">
    <property type="entry name" value="MazG-like_dom"/>
</dbReference>
<evidence type="ECO:0000313" key="6">
    <source>
        <dbReference type="EMBL" id="SHI27580.1"/>
    </source>
</evidence>
<dbReference type="STRING" id="299255.SAMN02745129_0567"/>
<name>A0A1M5ZTK4_9GAMM</name>
<evidence type="ECO:0000256" key="3">
    <source>
        <dbReference type="ARBA" id="ARBA00066372"/>
    </source>
</evidence>
<feature type="domain" description="NTP pyrophosphohydrolase MazG-like" evidence="5">
    <location>
        <begin position="31"/>
        <end position="104"/>
    </location>
</feature>
<dbReference type="CDD" id="cd11529">
    <property type="entry name" value="NTP-PPase_MazG_Cterm"/>
    <property type="match status" value="1"/>
</dbReference>
<dbReference type="NCBIfam" id="NF007113">
    <property type="entry name" value="PRK09562.1"/>
    <property type="match status" value="1"/>
</dbReference>
<dbReference type="FunFam" id="1.10.287.1080:FF:000003">
    <property type="entry name" value="Nucleoside triphosphate pyrophosphohydrolase"/>
    <property type="match status" value="1"/>
</dbReference>
<dbReference type="SUPFAM" id="SSF101386">
    <property type="entry name" value="all-alpha NTP pyrophosphatases"/>
    <property type="match status" value="2"/>
</dbReference>
<comment type="catalytic activity">
    <reaction evidence="1">
        <text>ATP + H2O = AMP + diphosphate + H(+)</text>
        <dbReference type="Rhea" id="RHEA:14245"/>
        <dbReference type="ChEBI" id="CHEBI:15377"/>
        <dbReference type="ChEBI" id="CHEBI:15378"/>
        <dbReference type="ChEBI" id="CHEBI:30616"/>
        <dbReference type="ChEBI" id="CHEBI:33019"/>
        <dbReference type="ChEBI" id="CHEBI:456215"/>
        <dbReference type="EC" id="3.6.1.8"/>
    </reaction>
</comment>
<dbReference type="EMBL" id="FQXG01000016">
    <property type="protein sequence ID" value="SHI27580.1"/>
    <property type="molecule type" value="Genomic_DNA"/>
</dbReference>
<reference evidence="6 7" key="1">
    <citation type="submission" date="2016-11" db="EMBL/GenBank/DDBJ databases">
        <authorList>
            <person name="Jaros S."/>
            <person name="Januszkiewicz K."/>
            <person name="Wedrychowicz H."/>
        </authorList>
    </citation>
    <scope>NUCLEOTIDE SEQUENCE [LARGE SCALE GENOMIC DNA]</scope>
    <source>
        <strain evidence="6 7">DSM 16917</strain>
    </source>
</reference>
<organism evidence="6 7">
    <name type="scientific">Ferrimonas marina</name>
    <dbReference type="NCBI Taxonomy" id="299255"/>
    <lineage>
        <taxon>Bacteria</taxon>
        <taxon>Pseudomonadati</taxon>
        <taxon>Pseudomonadota</taxon>
        <taxon>Gammaproteobacteria</taxon>
        <taxon>Alteromonadales</taxon>
        <taxon>Ferrimonadaceae</taxon>
        <taxon>Ferrimonas</taxon>
    </lineage>
</organism>
<dbReference type="InterPro" id="IPR048011">
    <property type="entry name" value="NTP-PPase_MazG-like_C"/>
</dbReference>
<dbReference type="AlphaFoldDB" id="A0A1M5ZTK4"/>
<feature type="domain" description="NTP pyrophosphohydrolase MazG-like" evidence="5">
    <location>
        <begin position="171"/>
        <end position="229"/>
    </location>
</feature>
<dbReference type="GO" id="GO:0006950">
    <property type="term" value="P:response to stress"/>
    <property type="evidence" value="ECO:0007669"/>
    <property type="project" value="UniProtKB-ARBA"/>
</dbReference>
<gene>
    <name evidence="6" type="ORF">SAMN02745129_0567</name>
</gene>
<dbReference type="EC" id="3.6.1.8" evidence="3"/>
<comment type="similarity">
    <text evidence="2">Belongs to the nucleoside triphosphate pyrophosphohydrolase family.</text>
</comment>
<dbReference type="GO" id="GO:0046047">
    <property type="term" value="P:TTP catabolic process"/>
    <property type="evidence" value="ECO:0007669"/>
    <property type="project" value="TreeGrafter"/>
</dbReference>
<dbReference type="Gene3D" id="1.10.287.1080">
    <property type="entry name" value="MazG-like"/>
    <property type="match status" value="2"/>
</dbReference>
<evidence type="ECO:0000256" key="2">
    <source>
        <dbReference type="ARBA" id="ARBA00061115"/>
    </source>
</evidence>
<accession>A0A1M5ZTK4</accession>
<dbReference type="Proteomes" id="UP000184268">
    <property type="component" value="Unassembled WGS sequence"/>
</dbReference>
<dbReference type="PANTHER" id="PTHR30522">
    <property type="entry name" value="NUCLEOSIDE TRIPHOSPHATE PYROPHOSPHOHYDROLASE"/>
    <property type="match status" value="1"/>
</dbReference>
<dbReference type="GO" id="GO:0046076">
    <property type="term" value="P:dTTP catabolic process"/>
    <property type="evidence" value="ECO:0007669"/>
    <property type="project" value="TreeGrafter"/>
</dbReference>
<dbReference type="RefSeq" id="WP_073326197.1">
    <property type="nucleotide sequence ID" value="NZ_FQXG01000016.1"/>
</dbReference>
<dbReference type="GO" id="GO:0046052">
    <property type="term" value="P:UTP catabolic process"/>
    <property type="evidence" value="ECO:0007669"/>
    <property type="project" value="TreeGrafter"/>
</dbReference>
<dbReference type="GO" id="GO:0046081">
    <property type="term" value="P:dUTP catabolic process"/>
    <property type="evidence" value="ECO:0007669"/>
    <property type="project" value="TreeGrafter"/>
</dbReference>
<dbReference type="NCBIfam" id="TIGR00444">
    <property type="entry name" value="mazG"/>
    <property type="match status" value="1"/>
</dbReference>
<dbReference type="PANTHER" id="PTHR30522:SF0">
    <property type="entry name" value="NUCLEOSIDE TRIPHOSPHATE PYROPHOSPHOHYDROLASE"/>
    <property type="match status" value="1"/>
</dbReference>
<sequence>MSALPEHPVERLLAIMAALRGPDGCPWDRAQSYASIVPHTLEEAYEVADTIERADLDALPGELGDLLFQVVFYARIAEEEGRFDFLDVVRSINAKLERRHPHVFAEQAVADEKLRQRWEDSKAQERAARDQHSVVDDIPQALPALTRAAKLQKRVATVGFDWDALGPVADKVTEELAEVLEEAEQQPSDAERVAEEVGDLLFAVTNLARHLKVDPEQALRRANAKFELRFRGVEQLCEQHGVAIQQAGLERLEGFWQDVKRAEKSR</sequence>
<evidence type="ECO:0000256" key="4">
    <source>
        <dbReference type="ARBA" id="ARBA00074799"/>
    </source>
</evidence>
<evidence type="ECO:0000313" key="7">
    <source>
        <dbReference type="Proteomes" id="UP000184268"/>
    </source>
</evidence>
<dbReference type="GO" id="GO:0046061">
    <property type="term" value="P:dATP catabolic process"/>
    <property type="evidence" value="ECO:0007669"/>
    <property type="project" value="TreeGrafter"/>
</dbReference>
<evidence type="ECO:0000256" key="1">
    <source>
        <dbReference type="ARBA" id="ARBA00052141"/>
    </source>
</evidence>
<dbReference type="InterPro" id="IPR048015">
    <property type="entry name" value="NTP-PPase_MazG-like_N"/>
</dbReference>
<dbReference type="InterPro" id="IPR011551">
    <property type="entry name" value="NTP_PyrPHydrolase_MazG"/>
</dbReference>
<dbReference type="FunFam" id="1.10.287.1080:FF:000001">
    <property type="entry name" value="Nucleoside triphosphate pyrophosphohydrolase"/>
    <property type="match status" value="1"/>
</dbReference>
<protein>
    <recommendedName>
        <fullName evidence="4">Nucleoside triphosphate pyrophosphohydrolase</fullName>
        <ecNumber evidence="3">3.6.1.8</ecNumber>
    </recommendedName>
</protein>
<dbReference type="CDD" id="cd11528">
    <property type="entry name" value="NTP-PPase_MazG_Nterm"/>
    <property type="match status" value="1"/>
</dbReference>
<dbReference type="Pfam" id="PF03819">
    <property type="entry name" value="MazG"/>
    <property type="match status" value="2"/>
</dbReference>
<evidence type="ECO:0000259" key="5">
    <source>
        <dbReference type="Pfam" id="PF03819"/>
    </source>
</evidence>
<proteinExistence type="inferred from homology"/>
<keyword evidence="7" id="KW-1185">Reference proteome</keyword>